<proteinExistence type="predicted"/>
<organism evidence="2 3">
    <name type="scientific">Nasonia vitripennis</name>
    <name type="common">Parasitic wasp</name>
    <dbReference type="NCBI Taxonomy" id="7425"/>
    <lineage>
        <taxon>Eukaryota</taxon>
        <taxon>Metazoa</taxon>
        <taxon>Ecdysozoa</taxon>
        <taxon>Arthropoda</taxon>
        <taxon>Hexapoda</taxon>
        <taxon>Insecta</taxon>
        <taxon>Pterygota</taxon>
        <taxon>Neoptera</taxon>
        <taxon>Endopterygota</taxon>
        <taxon>Hymenoptera</taxon>
        <taxon>Apocrita</taxon>
        <taxon>Proctotrupomorpha</taxon>
        <taxon>Chalcidoidea</taxon>
        <taxon>Pteromalidae</taxon>
        <taxon>Pteromalinae</taxon>
        <taxon>Nasonia</taxon>
    </lineage>
</organism>
<dbReference type="RefSeq" id="XP_031782199.1">
    <property type="nucleotide sequence ID" value="XM_031926339.1"/>
</dbReference>
<dbReference type="EnsemblMetazoa" id="XM_031926339">
    <property type="protein sequence ID" value="XP_031782199"/>
    <property type="gene ID" value="LOC116416771"/>
</dbReference>
<evidence type="ECO:0000256" key="1">
    <source>
        <dbReference type="SAM" id="SignalP"/>
    </source>
</evidence>
<protein>
    <submittedName>
        <fullName evidence="2">Uncharacterized protein</fullName>
    </submittedName>
</protein>
<dbReference type="Proteomes" id="UP000002358">
    <property type="component" value="Chromosome 3"/>
</dbReference>
<evidence type="ECO:0000313" key="3">
    <source>
        <dbReference type="Proteomes" id="UP000002358"/>
    </source>
</evidence>
<feature type="chain" id="PRO_5029850705" evidence="1">
    <location>
        <begin position="19"/>
        <end position="75"/>
    </location>
</feature>
<dbReference type="InParanoid" id="A0A7M7T8F0"/>
<keyword evidence="3" id="KW-1185">Reference proteome</keyword>
<dbReference type="AlphaFoldDB" id="A0A7M7T8F0"/>
<evidence type="ECO:0000313" key="2">
    <source>
        <dbReference type="EnsemblMetazoa" id="XP_031782199"/>
    </source>
</evidence>
<sequence>MFKYVFVALAALLAVASAQPGYVGTYSAPLAYSAGYRPAISYGSYGSVPVVASPYSGYSAHSAYAAPAFYGLTYG</sequence>
<accession>A0A7M7T8F0</accession>
<keyword evidence="1" id="KW-0732">Signal</keyword>
<dbReference type="KEGG" id="nvi:116416771"/>
<name>A0A7M7T8F0_NASVI</name>
<dbReference type="GeneID" id="116416771"/>
<reference evidence="2" key="1">
    <citation type="submission" date="2021-01" db="UniProtKB">
        <authorList>
            <consortium name="EnsemblMetazoa"/>
        </authorList>
    </citation>
    <scope>IDENTIFICATION</scope>
</reference>
<feature type="signal peptide" evidence="1">
    <location>
        <begin position="1"/>
        <end position="18"/>
    </location>
</feature>